<protein>
    <submittedName>
        <fullName evidence="2">Uncharacterized protein</fullName>
    </submittedName>
</protein>
<reference evidence="2 3" key="1">
    <citation type="submission" date="2017-09" db="EMBL/GenBank/DDBJ databases">
        <title>Depth-based differentiation of microbial function through sediment-hosted aquifers and enrichment of novel symbionts in the deep terrestrial subsurface.</title>
        <authorList>
            <person name="Probst A.J."/>
            <person name="Ladd B."/>
            <person name="Jarett J.K."/>
            <person name="Geller-Mcgrath D.E."/>
            <person name="Sieber C.M."/>
            <person name="Emerson J.B."/>
            <person name="Anantharaman K."/>
            <person name="Thomas B.C."/>
            <person name="Malmstrom R."/>
            <person name="Stieglmeier M."/>
            <person name="Klingl A."/>
            <person name="Woyke T."/>
            <person name="Ryan C.M."/>
            <person name="Banfield J.F."/>
        </authorList>
    </citation>
    <scope>NUCLEOTIDE SEQUENCE [LARGE SCALE GENOMIC DNA]</scope>
    <source>
        <strain evidence="2">CG11_big_fil_rev_8_21_14_0_20_46_11</strain>
    </source>
</reference>
<sequence length="121" mass="13655">MWPFNKAKIIKEPRINPANLRYSQLDITERFGDNLKLGPEEWIETIPIKSPNPEDSGLPPQNASPEKVYETATSLSSLREQISLPADGVYCPICHVANIQVNKLHTPCPKCGRKLLKFGWD</sequence>
<proteinExistence type="predicted"/>
<dbReference type="Proteomes" id="UP000229342">
    <property type="component" value="Unassembled WGS sequence"/>
</dbReference>
<dbReference type="EMBL" id="PCVG01000080">
    <property type="protein sequence ID" value="PIQ68099.1"/>
    <property type="molecule type" value="Genomic_DNA"/>
</dbReference>
<comment type="caution">
    <text evidence="2">The sequence shown here is derived from an EMBL/GenBank/DDBJ whole genome shotgun (WGS) entry which is preliminary data.</text>
</comment>
<organism evidence="2 3">
    <name type="scientific">Candidatus Taylorbacteria bacterium CG11_big_fil_rev_8_21_14_0_20_46_11</name>
    <dbReference type="NCBI Taxonomy" id="1975025"/>
    <lineage>
        <taxon>Bacteria</taxon>
        <taxon>Candidatus Tayloriibacteriota</taxon>
    </lineage>
</organism>
<accession>A0A2H0KA31</accession>
<gene>
    <name evidence="2" type="ORF">COV91_05895</name>
</gene>
<name>A0A2H0KA31_9BACT</name>
<feature type="region of interest" description="Disordered" evidence="1">
    <location>
        <begin position="46"/>
        <end position="66"/>
    </location>
</feature>
<dbReference type="AlphaFoldDB" id="A0A2H0KA31"/>
<evidence type="ECO:0000313" key="3">
    <source>
        <dbReference type="Proteomes" id="UP000229342"/>
    </source>
</evidence>
<evidence type="ECO:0000256" key="1">
    <source>
        <dbReference type="SAM" id="MobiDB-lite"/>
    </source>
</evidence>
<evidence type="ECO:0000313" key="2">
    <source>
        <dbReference type="EMBL" id="PIQ68099.1"/>
    </source>
</evidence>